<reference evidence="1 2" key="1">
    <citation type="journal article" date="2022" name="G3 (Bethesda)">
        <title>Whole-genome sequence and methylome profiling of the almond [Prunus dulcis (Mill.) D.A. Webb] cultivar 'Nonpareil'.</title>
        <authorList>
            <person name="D'Amico-Willman K.M."/>
            <person name="Ouma W.Z."/>
            <person name="Meulia T."/>
            <person name="Sideli G.M."/>
            <person name="Gradziel T.M."/>
            <person name="Fresnedo-Ramirez J."/>
        </authorList>
    </citation>
    <scope>NUCLEOTIDE SEQUENCE [LARGE SCALE GENOMIC DNA]</scope>
    <source>
        <strain evidence="1">Clone GOH B32 T37-40</strain>
    </source>
</reference>
<comment type="caution">
    <text evidence="1">The sequence shown here is derived from an EMBL/GenBank/DDBJ whole genome shotgun (WGS) entry which is preliminary data.</text>
</comment>
<proteinExistence type="predicted"/>
<accession>A0AAD4ZAN8</accession>
<dbReference type="AlphaFoldDB" id="A0AAD4ZAN8"/>
<name>A0AAD4ZAN8_PRUDU</name>
<evidence type="ECO:0000313" key="2">
    <source>
        <dbReference type="Proteomes" id="UP001054821"/>
    </source>
</evidence>
<evidence type="ECO:0000313" key="1">
    <source>
        <dbReference type="EMBL" id="KAI5338796.1"/>
    </source>
</evidence>
<organism evidence="1 2">
    <name type="scientific">Prunus dulcis</name>
    <name type="common">Almond</name>
    <name type="synonym">Amygdalus dulcis</name>
    <dbReference type="NCBI Taxonomy" id="3755"/>
    <lineage>
        <taxon>Eukaryota</taxon>
        <taxon>Viridiplantae</taxon>
        <taxon>Streptophyta</taxon>
        <taxon>Embryophyta</taxon>
        <taxon>Tracheophyta</taxon>
        <taxon>Spermatophyta</taxon>
        <taxon>Magnoliopsida</taxon>
        <taxon>eudicotyledons</taxon>
        <taxon>Gunneridae</taxon>
        <taxon>Pentapetalae</taxon>
        <taxon>rosids</taxon>
        <taxon>fabids</taxon>
        <taxon>Rosales</taxon>
        <taxon>Rosaceae</taxon>
        <taxon>Amygdaloideae</taxon>
        <taxon>Amygdaleae</taxon>
        <taxon>Prunus</taxon>
    </lineage>
</organism>
<keyword evidence="2" id="KW-1185">Reference proteome</keyword>
<protein>
    <submittedName>
        <fullName evidence="1">Uncharacterized protein</fullName>
    </submittedName>
</protein>
<sequence length="73" mass="8116">MSLRDIQAVRSEDAAQVDQVSPKSCEDAAQGCSRFNNRVLEELPTTELEVISAPILETIAAPRRCKTDYNRHA</sequence>
<dbReference type="EMBL" id="JAJFAZ020000003">
    <property type="protein sequence ID" value="KAI5338796.1"/>
    <property type="molecule type" value="Genomic_DNA"/>
</dbReference>
<dbReference type="Proteomes" id="UP001054821">
    <property type="component" value="Chromosome 3"/>
</dbReference>
<gene>
    <name evidence="1" type="ORF">L3X38_018068</name>
</gene>